<organism evidence="3 4">
    <name type="scientific">Oceanobacillus jeddahense</name>
    <dbReference type="NCBI Taxonomy" id="1462527"/>
    <lineage>
        <taxon>Bacteria</taxon>
        <taxon>Bacillati</taxon>
        <taxon>Bacillota</taxon>
        <taxon>Bacilli</taxon>
        <taxon>Bacillales</taxon>
        <taxon>Bacillaceae</taxon>
        <taxon>Oceanobacillus</taxon>
    </lineage>
</organism>
<evidence type="ECO:0000313" key="3">
    <source>
        <dbReference type="EMBL" id="UUI04471.1"/>
    </source>
</evidence>
<feature type="domain" description="Nudix hydrolase" evidence="2">
    <location>
        <begin position="3"/>
        <end position="138"/>
    </location>
</feature>
<accession>A0ABY5JWM0</accession>
<dbReference type="InterPro" id="IPR000086">
    <property type="entry name" value="NUDIX_hydrolase_dom"/>
</dbReference>
<dbReference type="PROSITE" id="PS00893">
    <property type="entry name" value="NUDIX_BOX"/>
    <property type="match status" value="1"/>
</dbReference>
<dbReference type="Pfam" id="PF00293">
    <property type="entry name" value="NUDIX"/>
    <property type="match status" value="1"/>
</dbReference>
<reference evidence="3" key="1">
    <citation type="submission" date="2022-07" db="EMBL/GenBank/DDBJ databases">
        <title>FELIX.</title>
        <authorList>
            <person name="Wan K.H."/>
            <person name="Park S."/>
            <person name="Lawrence Q."/>
            <person name="Eichenberger J.P."/>
            <person name="Booth B.W."/>
            <person name="Piaggio A.J."/>
            <person name="Chandler J.C."/>
            <person name="Franklin A.B."/>
            <person name="Celniker S.E."/>
        </authorList>
    </citation>
    <scope>NUCLEOTIDE SEQUENCE</scope>
    <source>
        <strain evidence="3">QA-1986 374</strain>
    </source>
</reference>
<dbReference type="CDD" id="cd04663">
    <property type="entry name" value="NUDIX_Hydrolase"/>
    <property type="match status" value="1"/>
</dbReference>
<dbReference type="PROSITE" id="PS51462">
    <property type="entry name" value="NUDIX"/>
    <property type="match status" value="1"/>
</dbReference>
<evidence type="ECO:0000259" key="2">
    <source>
        <dbReference type="PROSITE" id="PS51462"/>
    </source>
</evidence>
<dbReference type="InterPro" id="IPR015797">
    <property type="entry name" value="NUDIX_hydrolase-like_dom_sf"/>
</dbReference>
<dbReference type="Proteomes" id="UP001059773">
    <property type="component" value="Chromosome"/>
</dbReference>
<dbReference type="EMBL" id="CP101914">
    <property type="protein sequence ID" value="UUI04471.1"/>
    <property type="molecule type" value="Genomic_DNA"/>
</dbReference>
<evidence type="ECO:0000313" key="4">
    <source>
        <dbReference type="Proteomes" id="UP001059773"/>
    </source>
</evidence>
<dbReference type="SUPFAM" id="SSF55811">
    <property type="entry name" value="Nudix"/>
    <property type="match status" value="1"/>
</dbReference>
<protein>
    <submittedName>
        <fullName evidence="3">NUDIX domain-containing protein</fullName>
    </submittedName>
</protein>
<proteinExistence type="predicted"/>
<evidence type="ECO:0000256" key="1">
    <source>
        <dbReference type="ARBA" id="ARBA00022801"/>
    </source>
</evidence>
<sequence>MNPIKKVYGYITRLKDHKVQVLVFQHSNPEAGIQVPKGTVEAEEDTVNALIREMKEETGLEGLHAETLIVEDLWENDDGVIHHRFFYQINIAYSLDEWVHQPTGGGEETGLSFHYFWISSKNDIELVRGHADYLDLIF</sequence>
<gene>
    <name evidence="3" type="ORF">NP439_07405</name>
</gene>
<keyword evidence="1" id="KW-0378">Hydrolase</keyword>
<dbReference type="InterPro" id="IPR020084">
    <property type="entry name" value="NUDIX_hydrolase_CS"/>
</dbReference>
<dbReference type="RefSeq" id="WP_256709375.1">
    <property type="nucleotide sequence ID" value="NZ_CP101914.1"/>
</dbReference>
<name>A0ABY5JWM0_9BACI</name>
<dbReference type="Gene3D" id="3.90.79.10">
    <property type="entry name" value="Nucleoside Triphosphate Pyrophosphohydrolase"/>
    <property type="match status" value="1"/>
</dbReference>
<keyword evidence="4" id="KW-1185">Reference proteome</keyword>